<evidence type="ECO:0000313" key="2">
    <source>
        <dbReference type="EMBL" id="MFD1064151.1"/>
    </source>
</evidence>
<comment type="caution">
    <text evidence="2">The sequence shown here is derived from an EMBL/GenBank/DDBJ whole genome shotgun (WGS) entry which is preliminary data.</text>
</comment>
<feature type="domain" description="Glycosyl transferase family 1" evidence="1">
    <location>
        <begin position="213"/>
        <end position="367"/>
    </location>
</feature>
<dbReference type="SUPFAM" id="SSF53756">
    <property type="entry name" value="UDP-Glycosyltransferase/glycogen phosphorylase"/>
    <property type="match status" value="1"/>
</dbReference>
<dbReference type="PANTHER" id="PTHR12526">
    <property type="entry name" value="GLYCOSYLTRANSFERASE"/>
    <property type="match status" value="1"/>
</dbReference>
<dbReference type="EC" id="2.4.-.-" evidence="2"/>
<dbReference type="CDD" id="cd03801">
    <property type="entry name" value="GT4_PimA-like"/>
    <property type="match status" value="1"/>
</dbReference>
<sequence>MKIGIVLSKPPSYSETFFNSKINGLIEYGYDVALYVREHTEDYATCKVYNAPRVFKNPILQAFRTGFVVLSLVFYLKRILKFIRLETSSGRRITDTLKNCYKNAHLLKAKVDWLHFGFATLAIGSEHIAKSIDAKMAISCRGYDMDVYPLKHKNCYLDVFKNVDKVHAISANMLKKAFEHGLNPLTPNAIIYPAIDTKGFRDFTISAFKLSPPIQITTIARLHWIKGLDYTLEALQLLKQKGVKFNYTIIGEGSEYESLRYALHELDLENEVSFLGKLSHETTLEHLKNTDIYLQYSHTEGFCNAVLEAQAMGCLCVVSDGGGLPENIIDNTTGFLVKKRDANALAESIFRVLSMDELDLSQIKKAARTRVLKDFTIDNQIQTFINFYE</sequence>
<evidence type="ECO:0000313" key="3">
    <source>
        <dbReference type="Proteomes" id="UP001597013"/>
    </source>
</evidence>
<dbReference type="EMBL" id="JBHTJL010000016">
    <property type="protein sequence ID" value="MFD1064151.1"/>
    <property type="molecule type" value="Genomic_DNA"/>
</dbReference>
<dbReference type="InterPro" id="IPR001296">
    <property type="entry name" value="Glyco_trans_1"/>
</dbReference>
<name>A0ABW3NCW9_9FLAO</name>
<dbReference type="Gene3D" id="3.40.50.2000">
    <property type="entry name" value="Glycogen Phosphorylase B"/>
    <property type="match status" value="2"/>
</dbReference>
<evidence type="ECO:0000259" key="1">
    <source>
        <dbReference type="Pfam" id="PF00534"/>
    </source>
</evidence>
<gene>
    <name evidence="2" type="ORF">ACFQ1Q_12910</name>
</gene>
<reference evidence="3" key="1">
    <citation type="journal article" date="2019" name="Int. J. Syst. Evol. Microbiol.">
        <title>The Global Catalogue of Microorganisms (GCM) 10K type strain sequencing project: providing services to taxonomists for standard genome sequencing and annotation.</title>
        <authorList>
            <consortium name="The Broad Institute Genomics Platform"/>
            <consortium name="The Broad Institute Genome Sequencing Center for Infectious Disease"/>
            <person name="Wu L."/>
            <person name="Ma J."/>
        </authorList>
    </citation>
    <scope>NUCLEOTIDE SEQUENCE [LARGE SCALE GENOMIC DNA]</scope>
    <source>
        <strain evidence="3">CCUG 62215</strain>
    </source>
</reference>
<keyword evidence="3" id="KW-1185">Reference proteome</keyword>
<dbReference type="Proteomes" id="UP001597013">
    <property type="component" value="Unassembled WGS sequence"/>
</dbReference>
<dbReference type="Pfam" id="PF00534">
    <property type="entry name" value="Glycos_transf_1"/>
    <property type="match status" value="1"/>
</dbReference>
<dbReference type="PANTHER" id="PTHR12526:SF630">
    <property type="entry name" value="GLYCOSYLTRANSFERASE"/>
    <property type="match status" value="1"/>
</dbReference>
<keyword evidence="2" id="KW-0808">Transferase</keyword>
<keyword evidence="2" id="KW-0328">Glycosyltransferase</keyword>
<proteinExistence type="predicted"/>
<organism evidence="2 3">
    <name type="scientific">Winogradskyella litorisediminis</name>
    <dbReference type="NCBI Taxonomy" id="1156618"/>
    <lineage>
        <taxon>Bacteria</taxon>
        <taxon>Pseudomonadati</taxon>
        <taxon>Bacteroidota</taxon>
        <taxon>Flavobacteriia</taxon>
        <taxon>Flavobacteriales</taxon>
        <taxon>Flavobacteriaceae</taxon>
        <taxon>Winogradskyella</taxon>
    </lineage>
</organism>
<protein>
    <submittedName>
        <fullName evidence="2">Glycosyltransferase family 4 protein</fullName>
        <ecNumber evidence="2">2.4.-.-</ecNumber>
    </submittedName>
</protein>
<accession>A0ABW3NCW9</accession>
<dbReference type="GO" id="GO:0016757">
    <property type="term" value="F:glycosyltransferase activity"/>
    <property type="evidence" value="ECO:0007669"/>
    <property type="project" value="UniProtKB-KW"/>
</dbReference>
<dbReference type="RefSeq" id="WP_386132248.1">
    <property type="nucleotide sequence ID" value="NZ_JBHTJL010000016.1"/>
</dbReference>